<reference evidence="3 4" key="1">
    <citation type="submission" date="2020-04" db="EMBL/GenBank/DDBJ databases">
        <title>Zoogloea sp. G-4-1-14 isolated from soil.</title>
        <authorList>
            <person name="Dahal R.H."/>
        </authorList>
    </citation>
    <scope>NUCLEOTIDE SEQUENCE [LARGE SCALE GENOMIC DNA]</scope>
    <source>
        <strain evidence="3 4">G-4-1-14</strain>
    </source>
</reference>
<organism evidence="3 4">
    <name type="scientific">Zoogloea dura</name>
    <dbReference type="NCBI Taxonomy" id="2728840"/>
    <lineage>
        <taxon>Bacteria</taxon>
        <taxon>Pseudomonadati</taxon>
        <taxon>Pseudomonadota</taxon>
        <taxon>Betaproteobacteria</taxon>
        <taxon>Rhodocyclales</taxon>
        <taxon>Zoogloeaceae</taxon>
        <taxon>Zoogloea</taxon>
    </lineage>
</organism>
<accession>A0A848GBW4</accession>
<dbReference type="RefSeq" id="WP_169148148.1">
    <property type="nucleotide sequence ID" value="NZ_JABBGA010000031.1"/>
</dbReference>
<evidence type="ECO:0000256" key="1">
    <source>
        <dbReference type="SAM" id="Phobius"/>
    </source>
</evidence>
<name>A0A848GBW4_9RHOO</name>
<keyword evidence="1" id="KW-0812">Transmembrane</keyword>
<dbReference type="PROSITE" id="PS50850">
    <property type="entry name" value="MFS"/>
    <property type="match status" value="1"/>
</dbReference>
<feature type="transmembrane region" description="Helical" evidence="1">
    <location>
        <begin position="20"/>
        <end position="40"/>
    </location>
</feature>
<dbReference type="GO" id="GO:0022857">
    <property type="term" value="F:transmembrane transporter activity"/>
    <property type="evidence" value="ECO:0007669"/>
    <property type="project" value="InterPro"/>
</dbReference>
<evidence type="ECO:0000313" key="4">
    <source>
        <dbReference type="Proteomes" id="UP000580043"/>
    </source>
</evidence>
<keyword evidence="1" id="KW-0472">Membrane</keyword>
<protein>
    <recommendedName>
        <fullName evidence="2">Major facilitator superfamily (MFS) profile domain-containing protein</fullName>
    </recommendedName>
</protein>
<gene>
    <name evidence="3" type="ORF">HHL15_22935</name>
</gene>
<feature type="transmembrane region" description="Helical" evidence="1">
    <location>
        <begin position="76"/>
        <end position="96"/>
    </location>
</feature>
<dbReference type="Proteomes" id="UP000580043">
    <property type="component" value="Unassembled WGS sequence"/>
</dbReference>
<feature type="transmembrane region" description="Helical" evidence="1">
    <location>
        <begin position="47"/>
        <end position="70"/>
    </location>
</feature>
<keyword evidence="1" id="KW-1133">Transmembrane helix</keyword>
<dbReference type="InterPro" id="IPR020846">
    <property type="entry name" value="MFS_dom"/>
</dbReference>
<feature type="domain" description="Major facilitator superfamily (MFS) profile" evidence="2">
    <location>
        <begin position="1"/>
        <end position="100"/>
    </location>
</feature>
<evidence type="ECO:0000313" key="3">
    <source>
        <dbReference type="EMBL" id="NML28622.1"/>
    </source>
</evidence>
<dbReference type="AlphaFoldDB" id="A0A848GBW4"/>
<dbReference type="EMBL" id="JABBGA010000031">
    <property type="protein sequence ID" value="NML28622.1"/>
    <property type="molecule type" value="Genomic_DNA"/>
</dbReference>
<sequence>MNPSPAAGQPGASVLSRVLAAVFGGYLLASAAVVLLSHLLPTSVPEAVLGATLFGFAIHVAAVIGVFAAASARRAWGALLASTALMAGLAALFQLFGAQP</sequence>
<keyword evidence="4" id="KW-1185">Reference proteome</keyword>
<evidence type="ECO:0000259" key="2">
    <source>
        <dbReference type="PROSITE" id="PS50850"/>
    </source>
</evidence>
<comment type="caution">
    <text evidence="3">The sequence shown here is derived from an EMBL/GenBank/DDBJ whole genome shotgun (WGS) entry which is preliminary data.</text>
</comment>
<proteinExistence type="predicted"/>